<dbReference type="AlphaFoldDB" id="A0A3L6QMW5"/>
<comment type="caution">
    <text evidence="2">The sequence shown here is derived from an EMBL/GenBank/DDBJ whole genome shotgun (WGS) entry which is preliminary data.</text>
</comment>
<dbReference type="OrthoDB" id="1932754at2759"/>
<dbReference type="InterPro" id="IPR018289">
    <property type="entry name" value="MULE_transposase_dom"/>
</dbReference>
<evidence type="ECO:0000313" key="2">
    <source>
        <dbReference type="EMBL" id="RLM85202.1"/>
    </source>
</evidence>
<organism evidence="2 3">
    <name type="scientific">Panicum miliaceum</name>
    <name type="common">Proso millet</name>
    <name type="synonym">Broomcorn millet</name>
    <dbReference type="NCBI Taxonomy" id="4540"/>
    <lineage>
        <taxon>Eukaryota</taxon>
        <taxon>Viridiplantae</taxon>
        <taxon>Streptophyta</taxon>
        <taxon>Embryophyta</taxon>
        <taxon>Tracheophyta</taxon>
        <taxon>Spermatophyta</taxon>
        <taxon>Magnoliopsida</taxon>
        <taxon>Liliopsida</taxon>
        <taxon>Poales</taxon>
        <taxon>Poaceae</taxon>
        <taxon>PACMAD clade</taxon>
        <taxon>Panicoideae</taxon>
        <taxon>Panicodae</taxon>
        <taxon>Paniceae</taxon>
        <taxon>Panicinae</taxon>
        <taxon>Panicum</taxon>
        <taxon>Panicum sect. Panicum</taxon>
    </lineage>
</organism>
<gene>
    <name evidence="2" type="ORF">C2845_PM04G17040</name>
</gene>
<dbReference type="Pfam" id="PF10551">
    <property type="entry name" value="MULE"/>
    <property type="match status" value="1"/>
</dbReference>
<sequence length="263" mass="30095">MKRYRCFCKSSDDCPWKINGTKHKEQSAVEVTILVDRHTCVSTMRVKTTNPSQKWVASKAVDILRDNPKVGAKELQDKLQSQHKVTICYDTIWRGKEKALAEVYGKWEESFELLFRWKAELLKRCPGSVVEIEVLEGGGEVYFHSFFCALKPCIDGFLEGCRSHLSIDATSLNGRWNGQLATAIGVDGHNWMYPVGYSFIASETQDNWTWFVQQLKKTIDDPPLLAICSDACKGLENVVKNIFPNAEQRECFYHLMKIFVKKV</sequence>
<reference evidence="3" key="1">
    <citation type="journal article" date="2019" name="Nat. Commun.">
        <title>The genome of broomcorn millet.</title>
        <authorList>
            <person name="Zou C."/>
            <person name="Miki D."/>
            <person name="Li D."/>
            <person name="Tang Q."/>
            <person name="Xiao L."/>
            <person name="Rajput S."/>
            <person name="Deng P."/>
            <person name="Jia W."/>
            <person name="Huang R."/>
            <person name="Zhang M."/>
            <person name="Sun Y."/>
            <person name="Hu J."/>
            <person name="Fu X."/>
            <person name="Schnable P.S."/>
            <person name="Li F."/>
            <person name="Zhang H."/>
            <person name="Feng B."/>
            <person name="Zhu X."/>
            <person name="Liu R."/>
            <person name="Schnable J.C."/>
            <person name="Zhu J.-K."/>
            <person name="Zhang H."/>
        </authorList>
    </citation>
    <scope>NUCLEOTIDE SEQUENCE [LARGE SCALE GENOMIC DNA]</scope>
</reference>
<dbReference type="STRING" id="4540.A0A3L6QMW5"/>
<feature type="domain" description="MULE transposase" evidence="1">
    <location>
        <begin position="165"/>
        <end position="257"/>
    </location>
</feature>
<evidence type="ECO:0000259" key="1">
    <source>
        <dbReference type="Pfam" id="PF10551"/>
    </source>
</evidence>
<keyword evidence="3" id="KW-1185">Reference proteome</keyword>
<dbReference type="PANTHER" id="PTHR31973">
    <property type="entry name" value="POLYPROTEIN, PUTATIVE-RELATED"/>
    <property type="match status" value="1"/>
</dbReference>
<evidence type="ECO:0000313" key="3">
    <source>
        <dbReference type="Proteomes" id="UP000275267"/>
    </source>
</evidence>
<proteinExistence type="predicted"/>
<dbReference type="EMBL" id="PQIB02000011">
    <property type="protein sequence ID" value="RLM85202.1"/>
    <property type="molecule type" value="Genomic_DNA"/>
</dbReference>
<accession>A0A3L6QMW5</accession>
<name>A0A3L6QMW5_PANMI</name>
<dbReference type="PANTHER" id="PTHR31973:SF195">
    <property type="entry name" value="MUDR FAMILY TRANSPOSASE"/>
    <property type="match status" value="1"/>
</dbReference>
<protein>
    <recommendedName>
        <fullName evidence="1">MULE transposase domain-containing protein</fullName>
    </recommendedName>
</protein>
<dbReference type="Proteomes" id="UP000275267">
    <property type="component" value="Unassembled WGS sequence"/>
</dbReference>